<reference evidence="2 3" key="1">
    <citation type="submission" date="2023-11" db="EMBL/GenBank/DDBJ databases">
        <authorList>
            <person name="Hedman E."/>
            <person name="Englund M."/>
            <person name="Stromberg M."/>
            <person name="Nyberg Akerstrom W."/>
            <person name="Nylinder S."/>
            <person name="Jareborg N."/>
            <person name="Kallberg Y."/>
            <person name="Kronander E."/>
        </authorList>
    </citation>
    <scope>NUCLEOTIDE SEQUENCE [LARGE SCALE GENOMIC DNA]</scope>
</reference>
<evidence type="ECO:0000256" key="1">
    <source>
        <dbReference type="SAM" id="SignalP"/>
    </source>
</evidence>
<proteinExistence type="predicted"/>
<comment type="caution">
    <text evidence="2">The sequence shown here is derived from an EMBL/GenBank/DDBJ whole genome shotgun (WGS) entry which is preliminary data.</text>
</comment>
<dbReference type="EMBL" id="CAVLGL010000088">
    <property type="protein sequence ID" value="CAK1593139.1"/>
    <property type="molecule type" value="Genomic_DNA"/>
</dbReference>
<dbReference type="Proteomes" id="UP001314205">
    <property type="component" value="Unassembled WGS sequence"/>
</dbReference>
<organism evidence="2 3">
    <name type="scientific">Parnassius mnemosyne</name>
    <name type="common">clouded apollo</name>
    <dbReference type="NCBI Taxonomy" id="213953"/>
    <lineage>
        <taxon>Eukaryota</taxon>
        <taxon>Metazoa</taxon>
        <taxon>Ecdysozoa</taxon>
        <taxon>Arthropoda</taxon>
        <taxon>Hexapoda</taxon>
        <taxon>Insecta</taxon>
        <taxon>Pterygota</taxon>
        <taxon>Neoptera</taxon>
        <taxon>Endopterygota</taxon>
        <taxon>Lepidoptera</taxon>
        <taxon>Glossata</taxon>
        <taxon>Ditrysia</taxon>
        <taxon>Papilionoidea</taxon>
        <taxon>Papilionidae</taxon>
        <taxon>Parnassiinae</taxon>
        <taxon>Parnassini</taxon>
        <taxon>Parnassius</taxon>
        <taxon>Driopa</taxon>
    </lineage>
</organism>
<keyword evidence="1" id="KW-0732">Signal</keyword>
<dbReference type="AlphaFoldDB" id="A0AAV1LGF5"/>
<sequence>MMTVKVFALFLTIFALVSLAECHWIGGWGRPPVVVVGGGFGFGYGGGFYRPLPHPPPPPPFFYYPRYR</sequence>
<feature type="signal peptide" evidence="1">
    <location>
        <begin position="1"/>
        <end position="22"/>
    </location>
</feature>
<gene>
    <name evidence="2" type="ORF">PARMNEM_LOCUS12972</name>
</gene>
<accession>A0AAV1LGF5</accession>
<feature type="chain" id="PRO_5043617702" evidence="1">
    <location>
        <begin position="23"/>
        <end position="68"/>
    </location>
</feature>
<keyword evidence="3" id="KW-1185">Reference proteome</keyword>
<protein>
    <submittedName>
        <fullName evidence="2">Uncharacterized protein</fullName>
    </submittedName>
</protein>
<evidence type="ECO:0000313" key="2">
    <source>
        <dbReference type="EMBL" id="CAK1593139.1"/>
    </source>
</evidence>
<evidence type="ECO:0000313" key="3">
    <source>
        <dbReference type="Proteomes" id="UP001314205"/>
    </source>
</evidence>
<name>A0AAV1LGF5_9NEOP</name>